<dbReference type="GO" id="GO:0051301">
    <property type="term" value="P:cell division"/>
    <property type="evidence" value="ECO:0007669"/>
    <property type="project" value="UniProtKB-KW"/>
</dbReference>
<keyword evidence="5" id="KW-0131">Cell cycle</keyword>
<keyword evidence="6" id="KW-0472">Membrane</keyword>
<organism evidence="9 10">
    <name type="scientific">Candidatus Nealsonbacteria bacterium CG09_land_8_20_14_0_10_42_14</name>
    <dbReference type="NCBI Taxonomy" id="1974707"/>
    <lineage>
        <taxon>Bacteria</taxon>
        <taxon>Candidatus Nealsoniibacteriota</taxon>
    </lineage>
</organism>
<dbReference type="EMBL" id="PEZD01000035">
    <property type="protein sequence ID" value="PIS17264.1"/>
    <property type="molecule type" value="Genomic_DNA"/>
</dbReference>
<dbReference type="InterPro" id="IPR005548">
    <property type="entry name" value="Cell_div_FtsQ/DivIB_C"/>
</dbReference>
<feature type="domain" description="POTRA" evidence="8">
    <location>
        <begin position="48"/>
        <end position="125"/>
    </location>
</feature>
<dbReference type="InterPro" id="IPR050487">
    <property type="entry name" value="FtsQ_DivIB"/>
</dbReference>
<evidence type="ECO:0000256" key="5">
    <source>
        <dbReference type="ARBA" id="ARBA00023306"/>
    </source>
</evidence>
<dbReference type="Pfam" id="PF08478">
    <property type="entry name" value="POTRA_1"/>
    <property type="match status" value="1"/>
</dbReference>
<feature type="domain" description="Cell division protein FtsQ/DivIB C-terminal" evidence="7">
    <location>
        <begin position="129"/>
        <end position="262"/>
    </location>
</feature>
<evidence type="ECO:0000256" key="4">
    <source>
        <dbReference type="ARBA" id="ARBA00022989"/>
    </source>
</evidence>
<evidence type="ECO:0000256" key="6">
    <source>
        <dbReference type="SAM" id="Phobius"/>
    </source>
</evidence>
<evidence type="ECO:0000313" key="10">
    <source>
        <dbReference type="Proteomes" id="UP000229675"/>
    </source>
</evidence>
<evidence type="ECO:0000259" key="7">
    <source>
        <dbReference type="Pfam" id="PF03799"/>
    </source>
</evidence>
<reference evidence="10" key="1">
    <citation type="submission" date="2017-09" db="EMBL/GenBank/DDBJ databases">
        <title>Depth-based differentiation of microbial function through sediment-hosted aquifers and enrichment of novel symbionts in the deep terrestrial subsurface.</title>
        <authorList>
            <person name="Probst A.J."/>
            <person name="Ladd B."/>
            <person name="Jarett J.K."/>
            <person name="Geller-Mcgrath D.E."/>
            <person name="Sieber C.M.K."/>
            <person name="Emerson J.B."/>
            <person name="Anantharaman K."/>
            <person name="Thomas B.C."/>
            <person name="Malmstrom R."/>
            <person name="Stieglmeier M."/>
            <person name="Klingl A."/>
            <person name="Woyke T."/>
            <person name="Ryan C.M."/>
            <person name="Banfield J.F."/>
        </authorList>
    </citation>
    <scope>NUCLEOTIDE SEQUENCE [LARGE SCALE GENOMIC DNA]</scope>
</reference>
<dbReference type="AlphaFoldDB" id="A0A2H0WX66"/>
<evidence type="ECO:0000259" key="8">
    <source>
        <dbReference type="Pfam" id="PF08478"/>
    </source>
</evidence>
<keyword evidence="3 6" id="KW-0812">Transmembrane</keyword>
<name>A0A2H0WX66_9BACT</name>
<evidence type="ECO:0000256" key="3">
    <source>
        <dbReference type="ARBA" id="ARBA00022692"/>
    </source>
</evidence>
<keyword evidence="4 6" id="KW-1133">Transmembrane helix</keyword>
<dbReference type="GO" id="GO:0005886">
    <property type="term" value="C:plasma membrane"/>
    <property type="evidence" value="ECO:0007669"/>
    <property type="project" value="TreeGrafter"/>
</dbReference>
<dbReference type="Pfam" id="PF03799">
    <property type="entry name" value="FtsQ_DivIB_C"/>
    <property type="match status" value="1"/>
</dbReference>
<dbReference type="PANTHER" id="PTHR37820">
    <property type="entry name" value="CELL DIVISION PROTEIN DIVIB"/>
    <property type="match status" value="1"/>
</dbReference>
<comment type="caution">
    <text evidence="9">The sequence shown here is derived from an EMBL/GenBank/DDBJ whole genome shotgun (WGS) entry which is preliminary data.</text>
</comment>
<feature type="transmembrane region" description="Helical" evidence="6">
    <location>
        <begin position="24"/>
        <end position="43"/>
    </location>
</feature>
<proteinExistence type="predicted"/>
<accession>A0A2H0WX66</accession>
<dbReference type="Proteomes" id="UP000229675">
    <property type="component" value="Unassembled WGS sequence"/>
</dbReference>
<dbReference type="PANTHER" id="PTHR37820:SF1">
    <property type="entry name" value="CELL DIVISION PROTEIN FTSQ"/>
    <property type="match status" value="1"/>
</dbReference>
<evidence type="ECO:0000256" key="1">
    <source>
        <dbReference type="ARBA" id="ARBA00022475"/>
    </source>
</evidence>
<sequence length="269" mass="31613">MRKRRYYRKPHRYKRKKSFFRKRFFWLGILVLMIVAGVFYFLFFSPVFQIKKIIVTGEDKVPQEWIELLVEKKLENRLLFLKTKSIFVIDSGQVEKDILNTFPQIAEVEIGRGLPDAINLLVKERVGVAVWCEDEDCFLLDNEGVVFERLAEADSSLMEIENLTLTEEVNLGEAAISKEIFSKVLEVKSKIEEDLDFLIVKASFVSEERLNLKTSEGWEIYFNLKGDLDWQVQELSLVLEKEIPPECSLAREKGELKYFDLRFSRVYCK</sequence>
<keyword evidence="1" id="KW-1003">Cell membrane</keyword>
<gene>
    <name evidence="9" type="ORF">COT59_01525</name>
</gene>
<dbReference type="InterPro" id="IPR013685">
    <property type="entry name" value="POTRA_FtsQ_type"/>
</dbReference>
<protein>
    <submittedName>
        <fullName evidence="9">Uncharacterized protein</fullName>
    </submittedName>
</protein>
<evidence type="ECO:0000313" key="9">
    <source>
        <dbReference type="EMBL" id="PIS17264.1"/>
    </source>
</evidence>
<evidence type="ECO:0000256" key="2">
    <source>
        <dbReference type="ARBA" id="ARBA00022618"/>
    </source>
</evidence>
<keyword evidence="2" id="KW-0132">Cell division</keyword>